<evidence type="ECO:0000313" key="3">
    <source>
        <dbReference type="Proteomes" id="UP000790347"/>
    </source>
</evidence>
<keyword evidence="1" id="KW-0812">Transmembrane</keyword>
<dbReference type="Proteomes" id="UP000790347">
    <property type="component" value="Unassembled WGS sequence"/>
</dbReference>
<feature type="transmembrane region" description="Helical" evidence="1">
    <location>
        <begin position="68"/>
        <end position="91"/>
    </location>
</feature>
<proteinExistence type="predicted"/>
<dbReference type="AlphaFoldDB" id="A0A922HZP0"/>
<gene>
    <name evidence="2" type="ORF">DERF_010239</name>
</gene>
<organism evidence="2 3">
    <name type="scientific">Dermatophagoides farinae</name>
    <name type="common">American house dust mite</name>
    <dbReference type="NCBI Taxonomy" id="6954"/>
    <lineage>
        <taxon>Eukaryota</taxon>
        <taxon>Metazoa</taxon>
        <taxon>Ecdysozoa</taxon>
        <taxon>Arthropoda</taxon>
        <taxon>Chelicerata</taxon>
        <taxon>Arachnida</taxon>
        <taxon>Acari</taxon>
        <taxon>Acariformes</taxon>
        <taxon>Sarcoptiformes</taxon>
        <taxon>Astigmata</taxon>
        <taxon>Psoroptidia</taxon>
        <taxon>Analgoidea</taxon>
        <taxon>Pyroglyphidae</taxon>
        <taxon>Dermatophagoidinae</taxon>
        <taxon>Dermatophagoides</taxon>
    </lineage>
</organism>
<name>A0A922HZP0_DERFA</name>
<keyword evidence="3" id="KW-1185">Reference proteome</keyword>
<feature type="transmembrane region" description="Helical" evidence="1">
    <location>
        <begin position="39"/>
        <end position="56"/>
    </location>
</feature>
<accession>A0A922HZP0</accession>
<reference evidence="2" key="1">
    <citation type="submission" date="2013-05" db="EMBL/GenBank/DDBJ databases">
        <authorList>
            <person name="Yim A.K.Y."/>
            <person name="Chan T.F."/>
            <person name="Ji K.M."/>
            <person name="Liu X.Y."/>
            <person name="Zhou J.W."/>
            <person name="Li R.Q."/>
            <person name="Yang K.Y."/>
            <person name="Li J."/>
            <person name="Li M."/>
            <person name="Law P.T.W."/>
            <person name="Wu Y.L."/>
            <person name="Cai Z.L."/>
            <person name="Qin H."/>
            <person name="Bao Y."/>
            <person name="Leung R.K.K."/>
            <person name="Ng P.K.S."/>
            <person name="Zou J."/>
            <person name="Zhong X.J."/>
            <person name="Ran P.X."/>
            <person name="Zhong N.S."/>
            <person name="Liu Z.G."/>
            <person name="Tsui S.K.W."/>
        </authorList>
    </citation>
    <scope>NUCLEOTIDE SEQUENCE</scope>
    <source>
        <strain evidence="2">Derf</strain>
        <tissue evidence="2">Whole organism</tissue>
    </source>
</reference>
<keyword evidence="1" id="KW-0472">Membrane</keyword>
<dbReference type="EMBL" id="ASGP02000004">
    <property type="protein sequence ID" value="KAH9511812.1"/>
    <property type="molecule type" value="Genomic_DNA"/>
</dbReference>
<sequence length="314" mass="36076">MENSTITTINNNVIIAETTTDLITIDEMEKPDCSENMKGNKNLLLLYLFLFHILAFKKNEYARMAIIPLLGIYIFLTLVIFIIILLIFSIICNRASKTTTPLKQISAMEEHWQLRQFVIDDHDDDNDDEQQQDIEEIISETSAIHFMGAPCSTQNGGIIKCSKSKCQHMMNIKNERQKRQKQNSKHVSFVRKPKVIIVYNDENPCPTNNSQIETRKSSLTNNSNMKNLTDNDVFGDVGNQKRLESIIDGNIIEEIDNLMECSYNRISSYLKCQEELKQLAQDLSDNDDDDDEKSRSSIINVPNGYDGIYRNFDI</sequence>
<keyword evidence="1" id="KW-1133">Transmembrane helix</keyword>
<evidence type="ECO:0000313" key="2">
    <source>
        <dbReference type="EMBL" id="KAH9511812.1"/>
    </source>
</evidence>
<reference evidence="2" key="2">
    <citation type="journal article" date="2022" name="Res Sq">
        <title>Comparative Genomics Reveals Insights into the Divergent Evolution of Astigmatic Mites and Household Pest Adaptations.</title>
        <authorList>
            <person name="Xiong Q."/>
            <person name="Wan A.T.-Y."/>
            <person name="Liu X.-Y."/>
            <person name="Fung C.S.-H."/>
            <person name="Xiao X."/>
            <person name="Malainual N."/>
            <person name="Hou J."/>
            <person name="Wang L."/>
            <person name="Wang M."/>
            <person name="Yang K."/>
            <person name="Cui Y."/>
            <person name="Leung E."/>
            <person name="Nong W."/>
            <person name="Shin S.-K."/>
            <person name="Au S."/>
            <person name="Jeong K.Y."/>
            <person name="Chew F.T."/>
            <person name="Hui J."/>
            <person name="Leung T.F."/>
            <person name="Tungtrongchitr A."/>
            <person name="Zhong N."/>
            <person name="Liu Z."/>
            <person name="Tsui S."/>
        </authorList>
    </citation>
    <scope>NUCLEOTIDE SEQUENCE</scope>
    <source>
        <strain evidence="2">Derf</strain>
        <tissue evidence="2">Whole organism</tissue>
    </source>
</reference>
<evidence type="ECO:0000256" key="1">
    <source>
        <dbReference type="SAM" id="Phobius"/>
    </source>
</evidence>
<protein>
    <submittedName>
        <fullName evidence="2">Uncharacterized protein</fullName>
    </submittedName>
</protein>
<comment type="caution">
    <text evidence="2">The sequence shown here is derived from an EMBL/GenBank/DDBJ whole genome shotgun (WGS) entry which is preliminary data.</text>
</comment>